<dbReference type="SUPFAM" id="SSF52540">
    <property type="entry name" value="P-loop containing nucleoside triphosphate hydrolases"/>
    <property type="match status" value="1"/>
</dbReference>
<proteinExistence type="predicted"/>
<dbReference type="GO" id="GO:0016887">
    <property type="term" value="F:ATP hydrolysis activity"/>
    <property type="evidence" value="ECO:0007669"/>
    <property type="project" value="InterPro"/>
</dbReference>
<feature type="domain" description="ATPase AAA-type core" evidence="1">
    <location>
        <begin position="266"/>
        <end position="504"/>
    </location>
</feature>
<dbReference type="KEGG" id="hti:HTIA_p2940"/>
<dbReference type="GO" id="GO:0005524">
    <property type="term" value="F:ATP binding"/>
    <property type="evidence" value="ECO:0007669"/>
    <property type="project" value="InterPro"/>
</dbReference>
<dbReference type="InterPro" id="IPR003959">
    <property type="entry name" value="ATPase_AAA_core"/>
</dbReference>
<name>S6CW66_9EURY</name>
<dbReference type="PANTHER" id="PTHR43581:SF4">
    <property type="entry name" value="ATP_GTP PHOSPHATASE"/>
    <property type="match status" value="1"/>
</dbReference>
<dbReference type="RefSeq" id="WP_020931497.1">
    <property type="nucleotide sequence ID" value="NC_021913.1"/>
</dbReference>
<protein>
    <recommendedName>
        <fullName evidence="1">ATPase AAA-type core domain-containing protein</fullName>
    </recommendedName>
</protein>
<accession>S6CW66</accession>
<dbReference type="HOGENOM" id="CLU_364740_0_0_2"/>
<evidence type="ECO:0000313" key="2">
    <source>
        <dbReference type="EMBL" id="CCQ35042.1"/>
    </source>
</evidence>
<keyword evidence="2" id="KW-0614">Plasmid</keyword>
<dbReference type="Pfam" id="PF13304">
    <property type="entry name" value="AAA_21"/>
    <property type="match status" value="1"/>
</dbReference>
<dbReference type="Gene3D" id="3.40.50.300">
    <property type="entry name" value="P-loop containing nucleotide triphosphate hydrolases"/>
    <property type="match status" value="2"/>
</dbReference>
<dbReference type="PANTHER" id="PTHR43581">
    <property type="entry name" value="ATP/GTP PHOSPHATASE"/>
    <property type="match status" value="1"/>
</dbReference>
<dbReference type="InterPro" id="IPR027417">
    <property type="entry name" value="P-loop_NTPase"/>
</dbReference>
<dbReference type="OrthoDB" id="255259at2157"/>
<organism evidence="2 3">
    <name type="scientific">Halorhabdus tiamatea SARL4B</name>
    <dbReference type="NCBI Taxonomy" id="1033806"/>
    <lineage>
        <taxon>Archaea</taxon>
        <taxon>Methanobacteriati</taxon>
        <taxon>Methanobacteriota</taxon>
        <taxon>Stenosarchaea group</taxon>
        <taxon>Halobacteria</taxon>
        <taxon>Halobacteriales</taxon>
        <taxon>Haloarculaceae</taxon>
        <taxon>Halorhabdus</taxon>
    </lineage>
</organism>
<dbReference type="AlphaFoldDB" id="S6CW66"/>
<dbReference type="Proteomes" id="UP000015381">
    <property type="component" value="Plasmid pHTIA"/>
</dbReference>
<reference evidence="2 3" key="1">
    <citation type="journal article" date="2014" name="Environ. Microbiol.">
        <title>Halorhabdus tiamatea: proteogenomics and glycosidase activity measurements identify the first cultivated euryarchaeon from a deep-sea anoxic brine lake as potential polysaccharide degrader.</title>
        <authorList>
            <person name="Werner J."/>
            <person name="Ferrer M."/>
            <person name="Michel G."/>
            <person name="Mann A.J."/>
            <person name="Huang S."/>
            <person name="Juarez S."/>
            <person name="Ciordia S."/>
            <person name="Albar J.P."/>
            <person name="Alcaide M."/>
            <person name="La Cono V."/>
            <person name="Yakimov M.M."/>
            <person name="Antunes A."/>
            <person name="Taborda M."/>
            <person name="Da Costa M.S."/>
            <person name="Amann R.I."/>
            <person name="Gloeckner F.O."/>
            <person name="Golyshina O.V."/>
            <person name="Golyshin P.N."/>
            <person name="Teeling H."/>
        </authorList>
    </citation>
    <scope>NUCLEOTIDE SEQUENCE [LARGE SCALE GENOMIC DNA]</scope>
    <source>
        <strain evidence="3">SARL4B</strain>
        <plasmid evidence="2">pHTIA</plasmid>
    </source>
</reference>
<geneLocation type="plasmid" evidence="2 3">
    <name>pHTIA</name>
</geneLocation>
<evidence type="ECO:0000259" key="1">
    <source>
        <dbReference type="Pfam" id="PF13304"/>
    </source>
</evidence>
<evidence type="ECO:0000313" key="3">
    <source>
        <dbReference type="Proteomes" id="UP000015381"/>
    </source>
</evidence>
<dbReference type="EMBL" id="HF571521">
    <property type="protein sequence ID" value="CCQ35042.1"/>
    <property type="molecule type" value="Genomic_DNA"/>
</dbReference>
<dbReference type="GeneID" id="23797573"/>
<gene>
    <name evidence="2" type="ORF">HTIA_p2940</name>
</gene>
<sequence>MIDQVEVLNFRSVLGRGPDDSGDPVRLEVEEDITTLIGQNEAGKSNVLDAINQFGKSVPLSDTKISNYRDYPDPKDELEILRCRLSSGALDRNSEQVKSVPWLLGPYRSEGLDGFPVRETLEEMTPIQPADGGDSRSEDNSIADEAIDGAVLPLGEVLATGRIEVVHYASGDHAIDIVDSTDVSGSSDTSSIRDQISFPMDLDEFLSQRYDEYLRLCQWFVSNIVEVADLNPEIEEITALNRDAVADKSDLRVQLTDRLESISQAFGDAEPIDEPPVETQGEAEFELPKISVIQKLANDLLRTLSNIDSPPNRIEDLPNIVDQSKINLADSEYDLRADEDNPVLRGLFALNNINLEDYSSLDSPEFRKSLDTAVEQLSLYLNWFWDSDPTGRQPIETVTPEETDSYRFEYELHEGTITLKLAEDETPPTPLEQRSDGMRWIITFLLTIIAQPYAQSGGRQTLVTLDDPGIHLHPEAEKQLFRAFFNVTNQAQIIYTTHSPALIDRKEVDRLRIVKNITEKKDSSLIGTRIANDLDDARTPGEQVDPLATAREAIGWTLSDSLFRGEQTVLVEGPSDKRYLNLFNDYFKWDGKPHLDKDPTFVDSKGGQLPFLSRILSAEDVNHVILMDDDSVNNGYEAEIEARTVRYNDLEIPDSREYEAEIEDLFDREFLIKAAAEVHDELDAEEALEPPYHTFECSIVSYIEEYLEQTEYYPGELCKYDLSMEVKDQLEKELRTSPEEHSETIERFQSVISELKEKIEKMDDE</sequence>
<dbReference type="InterPro" id="IPR051396">
    <property type="entry name" value="Bact_Antivir_Def_Nuclease"/>
</dbReference>
<keyword evidence="3" id="KW-1185">Reference proteome</keyword>